<evidence type="ECO:0000256" key="1">
    <source>
        <dbReference type="ARBA" id="ARBA00005984"/>
    </source>
</evidence>
<dbReference type="GO" id="GO:0046872">
    <property type="term" value="F:metal ion binding"/>
    <property type="evidence" value="ECO:0007669"/>
    <property type="project" value="UniProtKB-KW"/>
</dbReference>
<feature type="binding site" evidence="9">
    <location>
        <position position="119"/>
    </location>
    <ligand>
        <name>Mg(2+)</name>
        <dbReference type="ChEBI" id="CHEBI:18420"/>
    </ligand>
</feature>
<dbReference type="STRING" id="155417.A0A4Q4TRC8"/>
<dbReference type="InterPro" id="IPR001952">
    <property type="entry name" value="Alkaline_phosphatase"/>
</dbReference>
<dbReference type="AlphaFoldDB" id="A0A4Q4TRC8"/>
<keyword evidence="7 9" id="KW-0460">Magnesium</keyword>
<comment type="similarity">
    <text evidence="1 10">Belongs to the alkaline phosphatase family.</text>
</comment>
<feature type="binding site" evidence="9">
    <location>
        <position position="273"/>
    </location>
    <ligand>
        <name>Zn(2+)</name>
        <dbReference type="ChEBI" id="CHEBI:29105"/>
        <label>2</label>
    </ligand>
</feature>
<evidence type="ECO:0000313" key="14">
    <source>
        <dbReference type="Proteomes" id="UP000293360"/>
    </source>
</evidence>
<accession>A0A4Q4TRC8</accession>
<dbReference type="EMBL" id="QJNU01000027">
    <property type="protein sequence ID" value="RYP09935.1"/>
    <property type="molecule type" value="Genomic_DNA"/>
</dbReference>
<comment type="cofactor">
    <cofactor evidence="9">
        <name>Zn(2+)</name>
        <dbReference type="ChEBI" id="CHEBI:29105"/>
    </cofactor>
    <text evidence="9">Binds 2 Zn(2+) ions.</text>
</comment>
<keyword evidence="5 11" id="KW-0378">Hydrolase</keyword>
<dbReference type="GO" id="GO:0000329">
    <property type="term" value="C:fungal-type vacuole membrane"/>
    <property type="evidence" value="ECO:0007669"/>
    <property type="project" value="TreeGrafter"/>
</dbReference>
<dbReference type="SUPFAM" id="SSF53649">
    <property type="entry name" value="Alkaline phosphatase-like"/>
    <property type="match status" value="1"/>
</dbReference>
<name>A0A4Q4TRC8_9PEZI</name>
<dbReference type="PANTHER" id="PTHR11596">
    <property type="entry name" value="ALKALINE PHOSPHATASE"/>
    <property type="match status" value="1"/>
</dbReference>
<keyword evidence="3" id="KW-0597">Phosphoprotein</keyword>
<dbReference type="InterPro" id="IPR029226">
    <property type="entry name" value="Ecp2-like"/>
</dbReference>
<evidence type="ECO:0000256" key="3">
    <source>
        <dbReference type="ARBA" id="ARBA00022553"/>
    </source>
</evidence>
<dbReference type="GO" id="GO:0004035">
    <property type="term" value="F:alkaline phosphatase activity"/>
    <property type="evidence" value="ECO:0007669"/>
    <property type="project" value="UniProtKB-EC"/>
</dbReference>
<dbReference type="PRINTS" id="PR00113">
    <property type="entry name" value="ALKPHPHTASE"/>
</dbReference>
<keyword evidence="4 9" id="KW-0479">Metal-binding</keyword>
<keyword evidence="6 9" id="KW-0862">Zinc</keyword>
<keyword evidence="14" id="KW-1185">Reference proteome</keyword>
<dbReference type="CDD" id="cd16012">
    <property type="entry name" value="ALP"/>
    <property type="match status" value="1"/>
</dbReference>
<gene>
    <name evidence="13" type="ORF">DL764_000977</name>
</gene>
<comment type="cofactor">
    <cofactor evidence="9">
        <name>Mg(2+)</name>
        <dbReference type="ChEBI" id="CHEBI:18420"/>
    </cofactor>
    <text evidence="9">Binds 1 Mg(2+) ion.</text>
</comment>
<feature type="binding site" evidence="9">
    <location>
        <position position="15"/>
    </location>
    <ligand>
        <name>Mg(2+)</name>
        <dbReference type="ChEBI" id="CHEBI:18420"/>
    </ligand>
</feature>
<feature type="active site" description="Phosphoserine intermediate" evidence="8">
    <location>
        <position position="68"/>
    </location>
</feature>
<dbReference type="PANTHER" id="PTHR11596:SF5">
    <property type="entry name" value="ALKALINE PHOSPHATASE"/>
    <property type="match status" value="1"/>
</dbReference>
<dbReference type="PROSITE" id="PS00123">
    <property type="entry name" value="ALKALINE_PHOSPHATASE"/>
    <property type="match status" value="1"/>
</dbReference>
<feature type="binding site" evidence="9">
    <location>
        <position position="121"/>
    </location>
    <ligand>
        <name>Mg(2+)</name>
        <dbReference type="ChEBI" id="CHEBI:18420"/>
    </ligand>
</feature>
<dbReference type="EC" id="3.1.3.1" evidence="2 11"/>
<comment type="catalytic activity">
    <reaction evidence="11">
        <text>a phosphate monoester + H2O = an alcohol + phosphate</text>
        <dbReference type="Rhea" id="RHEA:15017"/>
        <dbReference type="ChEBI" id="CHEBI:15377"/>
        <dbReference type="ChEBI" id="CHEBI:30879"/>
        <dbReference type="ChEBI" id="CHEBI:43474"/>
        <dbReference type="ChEBI" id="CHEBI:67140"/>
        <dbReference type="EC" id="3.1.3.1"/>
    </reaction>
</comment>
<evidence type="ECO:0000256" key="5">
    <source>
        <dbReference type="ARBA" id="ARBA00022801"/>
    </source>
</evidence>
<dbReference type="SMART" id="SM00098">
    <property type="entry name" value="alkPPc"/>
    <property type="match status" value="1"/>
</dbReference>
<feature type="binding site" evidence="9">
    <location>
        <position position="312"/>
    </location>
    <ligand>
        <name>Zn(2+)</name>
        <dbReference type="ChEBI" id="CHEBI:29105"/>
        <label>2</label>
    </ligand>
</feature>
<protein>
    <recommendedName>
        <fullName evidence="2 11">Alkaline phosphatase</fullName>
        <ecNumber evidence="2 11">3.1.3.1</ecNumber>
    </recommendedName>
</protein>
<dbReference type="InterPro" id="IPR042085">
    <property type="entry name" value="Ap_crown"/>
</dbReference>
<dbReference type="Pfam" id="PF00245">
    <property type="entry name" value="Alk_phosphatase"/>
    <property type="match status" value="1"/>
</dbReference>
<comment type="caution">
    <text evidence="13">The sequence shown here is derived from an EMBL/GenBank/DDBJ whole genome shotgun (WGS) entry which is preliminary data.</text>
</comment>
<dbReference type="Proteomes" id="UP000293360">
    <property type="component" value="Unassembled WGS sequence"/>
</dbReference>
<evidence type="ECO:0000256" key="6">
    <source>
        <dbReference type="ARBA" id="ARBA00022833"/>
    </source>
</evidence>
<evidence type="ECO:0000256" key="2">
    <source>
        <dbReference type="ARBA" id="ARBA00012647"/>
    </source>
</evidence>
<proteinExistence type="inferred from homology"/>
<feature type="binding site" evidence="9">
    <location>
        <position position="311"/>
    </location>
    <ligand>
        <name>Zn(2+)</name>
        <dbReference type="ChEBI" id="CHEBI:29105"/>
        <label>2</label>
    </ligand>
</feature>
<dbReference type="Gene3D" id="3.40.720.10">
    <property type="entry name" value="Alkaline Phosphatase, subunit A"/>
    <property type="match status" value="1"/>
</dbReference>
<organism evidence="13 14">
    <name type="scientific">Monosporascus ibericus</name>
    <dbReference type="NCBI Taxonomy" id="155417"/>
    <lineage>
        <taxon>Eukaryota</taxon>
        <taxon>Fungi</taxon>
        <taxon>Dikarya</taxon>
        <taxon>Ascomycota</taxon>
        <taxon>Pezizomycotina</taxon>
        <taxon>Sordariomycetes</taxon>
        <taxon>Xylariomycetidae</taxon>
        <taxon>Xylariales</taxon>
        <taxon>Xylariales incertae sedis</taxon>
        <taxon>Monosporascus</taxon>
    </lineage>
</organism>
<feature type="binding site" evidence="9">
    <location>
        <position position="15"/>
    </location>
    <ligand>
        <name>Zn(2+)</name>
        <dbReference type="ChEBI" id="CHEBI:29105"/>
        <label>2</label>
    </ligand>
</feature>
<evidence type="ECO:0000256" key="11">
    <source>
        <dbReference type="RuleBase" id="RU003947"/>
    </source>
</evidence>
<evidence type="ECO:0000313" key="13">
    <source>
        <dbReference type="EMBL" id="RYP09935.1"/>
    </source>
</evidence>
<dbReference type="Pfam" id="PF14856">
    <property type="entry name" value="Hce2"/>
    <property type="match status" value="1"/>
</dbReference>
<dbReference type="OrthoDB" id="7392499at2759"/>
<feature type="domain" description="Ecp2 effector protein-like" evidence="12">
    <location>
        <begin position="506"/>
        <end position="610"/>
    </location>
</feature>
<feature type="binding site" evidence="9">
    <location>
        <position position="264"/>
    </location>
    <ligand>
        <name>Mg(2+)</name>
        <dbReference type="ChEBI" id="CHEBI:18420"/>
    </ligand>
</feature>
<dbReference type="InterPro" id="IPR017850">
    <property type="entry name" value="Alkaline_phosphatase_core_sf"/>
</dbReference>
<evidence type="ECO:0000256" key="7">
    <source>
        <dbReference type="ARBA" id="ARBA00022842"/>
    </source>
</evidence>
<dbReference type="InterPro" id="IPR018299">
    <property type="entry name" value="Alkaline_phosphatase_AS"/>
</dbReference>
<evidence type="ECO:0000259" key="12">
    <source>
        <dbReference type="Pfam" id="PF14856"/>
    </source>
</evidence>
<evidence type="ECO:0000256" key="9">
    <source>
        <dbReference type="PIRSR" id="PIRSR601952-2"/>
    </source>
</evidence>
<feature type="binding site" evidence="9">
    <location>
        <position position="269"/>
    </location>
    <ligand>
        <name>Zn(2+)</name>
        <dbReference type="ChEBI" id="CHEBI:29105"/>
        <label>2</label>
    </ligand>
</feature>
<evidence type="ECO:0000256" key="8">
    <source>
        <dbReference type="PIRSR" id="PIRSR601952-1"/>
    </source>
</evidence>
<evidence type="ECO:0000256" key="4">
    <source>
        <dbReference type="ARBA" id="ARBA00022723"/>
    </source>
</evidence>
<dbReference type="Gene3D" id="1.10.1200.140">
    <property type="entry name" value="Alkaline phosphatase, crown domain"/>
    <property type="match status" value="1"/>
</dbReference>
<sequence length="632" mass="68901">MLEDQSFTLSSALADGFGPASQTMARDYVSLLQNGENPGAPVSFQLAADKLVLGNVQTLSSDDLITDSAASATAFACGVKTYNDAVGVDPSGSPVGTILEAAHLAEYKTGLVVTSVINHATPACYSAHVLDRNSYEDIAAQQIGYSHPLGSVVDLLFGGGRCYYKPQSDSGSCRNDDVDLFSWAEEQGYRVMQNRDQFDELEKGKGKAAVLPYIGLFNDDQMMYEIDRVRHETEPSLLEMVETALNTLDRATADSQRGYFLMIESSRIDHAGHANDPAAHLQDIIMYNDVVDYVKEWIDDHPDTLMMSAADHECGGLTLNGFNPLPLKDVSASLEEVNRLWSAYNGTDRRVYLVDEILPMSGLSGLSDDVVDMLLSLEDSELISQLSGLISDSAGVHWSTGSHSAVDVILIGYGAGSKGSELRAAMAGNWDNTELPRFIENVLSVDLASVTEKLRANGTDWVPKKSLEIYPQAFVGTLLLASGALAQRTPVHYTTLGKYRWDMDLCGPTTFAKETNDKAPLISDCKKLTDELAVAKNPVIHASGWNPIAENIDEFAIVRSVGTCSFGFRPTAHDHFYTHVGYTDMIDVMTDAIAKFGENKRVGAIGQFNCVDDQIERNPIGDVVWRVYNPWA</sequence>
<evidence type="ECO:0000256" key="10">
    <source>
        <dbReference type="RuleBase" id="RU003946"/>
    </source>
</evidence>
<reference evidence="13 14" key="1">
    <citation type="submission" date="2018-06" db="EMBL/GenBank/DDBJ databases">
        <title>Complete Genomes of Monosporascus.</title>
        <authorList>
            <person name="Robinson A.J."/>
            <person name="Natvig D.O."/>
        </authorList>
    </citation>
    <scope>NUCLEOTIDE SEQUENCE [LARGE SCALE GENOMIC DNA]</scope>
    <source>
        <strain evidence="13 14">CBS 110550</strain>
    </source>
</reference>